<sequence>MKEQVLLGDEAVALGAIHAGLTAAYAYPGTPSTEITEFLIRYMEKNGGPHAAWCANEKTALEEGLGVSMVGRRALVSMKHVGLNVAADPLMNSALLSIEGGLVIAVADDPGMHSSQNEQDSRFYADFAHLPCLEPTDQQEAYEMTREAFELSEWYRTPVIIRLVTRLAHSRAVVHLSDPVEQRPLQKTTNRAGWILLPANARKQWQSLLDRENELQERSDNSPVNRLDLNKADNSLGVITTGIARNYYFENLDDLTCKPSHLHIGMYPPPLDKMRKLAAHVDTLLILEEGYPLLERQLRGLLPRAKGDLTIRGKMDGALPAAGELTPDIVRSSLGLEPAQGVRVDGLPLATRPPQLCAGCPHCDTYSALTQAMAGFEKSVVTADIGCYTLGALPPYSTIESCVCMGASIGMAKGASEAGYRPAVAMIGDSTFLHSGITPLIDAAAGNTDMTLVILDNEATAMTGGQDPLIPSSRLEQIVLGVGVEPDHFHVVPAHPKKVDQLAAILRTEMEHKGLSVVIAVRECIETAKRKKAAAAVTAIS</sequence>
<feature type="domain" description="Thiamine pyrophosphate enzyme TPP-binding" evidence="5">
    <location>
        <begin position="384"/>
        <end position="518"/>
    </location>
</feature>
<gene>
    <name evidence="6" type="ORF">IFK94_04880</name>
</gene>
<dbReference type="PANTHER" id="PTHR43710:SF5">
    <property type="entry name" value="INDOLEPYRUVATE FERREDOXIN OXIDOREDUCTASE ALPHA SUBUNIT"/>
    <property type="match status" value="1"/>
</dbReference>
<keyword evidence="2 3" id="KW-0560">Oxidoreductase</keyword>
<dbReference type="Pfam" id="PF02775">
    <property type="entry name" value="TPP_enzyme_C"/>
    <property type="match status" value="1"/>
</dbReference>
<organism evidence="6 7">
    <name type="scientific">Candidatus Polarisedimenticola svalbardensis</name>
    <dbReference type="NCBI Taxonomy" id="2886004"/>
    <lineage>
        <taxon>Bacteria</taxon>
        <taxon>Pseudomonadati</taxon>
        <taxon>Acidobacteriota</taxon>
        <taxon>Candidatus Polarisedimenticolia</taxon>
        <taxon>Candidatus Polarisedimenticolales</taxon>
        <taxon>Candidatus Polarisedimenticolaceae</taxon>
        <taxon>Candidatus Polarisedimenticola</taxon>
    </lineage>
</organism>
<keyword evidence="3" id="KW-0249">Electron transport</keyword>
<dbReference type="Gene3D" id="3.40.50.970">
    <property type="match status" value="2"/>
</dbReference>
<evidence type="ECO:0000256" key="3">
    <source>
        <dbReference type="PIRNR" id="PIRNR006439"/>
    </source>
</evidence>
<protein>
    <recommendedName>
        <fullName evidence="3">Indolepyruvate oxidoreductase subunit IorA</fullName>
        <shortName evidence="3">IOR</shortName>
        <ecNumber evidence="3">1.2.7.8</ecNumber>
    </recommendedName>
    <alternativeName>
        <fullName evidence="3">Indolepyruvate ferredoxin oxidoreductase subunit alpha</fullName>
    </alternativeName>
</protein>
<comment type="function">
    <text evidence="3">Catalyzes the ferredoxin-dependent oxidative decarboxylation of arylpyruvates.</text>
</comment>
<dbReference type="EC" id="1.2.7.8" evidence="3"/>
<reference evidence="6 7" key="1">
    <citation type="submission" date="2020-08" db="EMBL/GenBank/DDBJ databases">
        <title>Acidobacteriota in marine sediments use diverse sulfur dissimilation pathways.</title>
        <authorList>
            <person name="Wasmund K."/>
        </authorList>
    </citation>
    <scope>NUCLEOTIDE SEQUENCE [LARGE SCALE GENOMIC DNA]</scope>
    <source>
        <strain evidence="6">MAG AM4</strain>
    </source>
</reference>
<dbReference type="Pfam" id="PF01855">
    <property type="entry name" value="POR_N"/>
    <property type="match status" value="1"/>
</dbReference>
<evidence type="ECO:0000259" key="5">
    <source>
        <dbReference type="Pfam" id="PF02775"/>
    </source>
</evidence>
<evidence type="ECO:0000256" key="2">
    <source>
        <dbReference type="ARBA" id="ARBA00023002"/>
    </source>
</evidence>
<dbReference type="CDD" id="cd07034">
    <property type="entry name" value="TPP_PYR_PFOR_IOR-alpha_like"/>
    <property type="match status" value="1"/>
</dbReference>
<dbReference type="SUPFAM" id="SSF52518">
    <property type="entry name" value="Thiamin diphosphate-binding fold (THDP-binding)"/>
    <property type="match status" value="2"/>
</dbReference>
<accession>A0A8J6Y1J2</accession>
<dbReference type="FunFam" id="3.40.50.970:FF:000039">
    <property type="entry name" value="Indolepyruvate oxidoreductase subunit IorA"/>
    <property type="match status" value="1"/>
</dbReference>
<evidence type="ECO:0000256" key="1">
    <source>
        <dbReference type="ARBA" id="ARBA00022723"/>
    </source>
</evidence>
<keyword evidence="3" id="KW-0411">Iron-sulfur</keyword>
<dbReference type="InterPro" id="IPR017721">
    <property type="entry name" value="IorA"/>
</dbReference>
<dbReference type="InterPro" id="IPR011766">
    <property type="entry name" value="TPP_enzyme_TPP-bd"/>
</dbReference>
<dbReference type="InterPro" id="IPR045025">
    <property type="entry name" value="HACL1-like"/>
</dbReference>
<dbReference type="InterPro" id="IPR029061">
    <property type="entry name" value="THDP-binding"/>
</dbReference>
<evidence type="ECO:0000313" key="6">
    <source>
        <dbReference type="EMBL" id="MBD3867444.1"/>
    </source>
</evidence>
<comment type="cofactor">
    <cofactor evidence="3">
        <name>[4Fe-4S] cluster</name>
        <dbReference type="ChEBI" id="CHEBI:49883"/>
    </cofactor>
    <text evidence="3">Binds 2 [4Fe-4S] clusters. In this family the first cluster has a non-standard and varying [4Fe-4S] binding motif CX(2)CX(2)CX(4-5)CP.</text>
</comment>
<evidence type="ECO:0000259" key="4">
    <source>
        <dbReference type="Pfam" id="PF01855"/>
    </source>
</evidence>
<dbReference type="PIRSF" id="PIRSF006439">
    <property type="entry name" value="Indolepyruvate_ferr_oxidored"/>
    <property type="match status" value="1"/>
</dbReference>
<dbReference type="GO" id="GO:0044281">
    <property type="term" value="P:small molecule metabolic process"/>
    <property type="evidence" value="ECO:0007669"/>
    <property type="project" value="UniProtKB-ARBA"/>
</dbReference>
<feature type="domain" description="Pyruvate flavodoxin/ferredoxin oxidoreductase pyrimidine binding" evidence="4">
    <location>
        <begin position="15"/>
        <end position="190"/>
    </location>
</feature>
<dbReference type="Proteomes" id="UP000648239">
    <property type="component" value="Unassembled WGS sequence"/>
</dbReference>
<comment type="caution">
    <text evidence="6">The sequence shown here is derived from an EMBL/GenBank/DDBJ whole genome shotgun (WGS) entry which is preliminary data.</text>
</comment>
<dbReference type="EMBL" id="JACXWD010000010">
    <property type="protein sequence ID" value="MBD3867444.1"/>
    <property type="molecule type" value="Genomic_DNA"/>
</dbReference>
<dbReference type="AlphaFoldDB" id="A0A8J6Y1J2"/>
<keyword evidence="3" id="KW-0004">4Fe-4S</keyword>
<dbReference type="GO" id="GO:0043805">
    <property type="term" value="F:indolepyruvate ferredoxin oxidoreductase activity"/>
    <property type="evidence" value="ECO:0007669"/>
    <property type="project" value="UniProtKB-UniRule"/>
</dbReference>
<dbReference type="GO" id="GO:0030976">
    <property type="term" value="F:thiamine pyrophosphate binding"/>
    <property type="evidence" value="ECO:0007669"/>
    <property type="project" value="InterPro"/>
</dbReference>
<evidence type="ECO:0000313" key="7">
    <source>
        <dbReference type="Proteomes" id="UP000648239"/>
    </source>
</evidence>
<name>A0A8J6Y1J2_9BACT</name>
<keyword evidence="3" id="KW-0408">Iron</keyword>
<proteinExistence type="predicted"/>
<keyword evidence="3" id="KW-0813">Transport</keyword>
<comment type="catalytic activity">
    <reaction evidence="3">
        <text>indole-3-pyruvate + 2 oxidized [2Fe-2S]-[ferredoxin] + CoA = (indol-3-yl)acetyl-CoA + 2 reduced [2Fe-2S]-[ferredoxin] + CO2 + H(+)</text>
        <dbReference type="Rhea" id="RHEA:12645"/>
        <dbReference type="Rhea" id="RHEA-COMP:10000"/>
        <dbReference type="Rhea" id="RHEA-COMP:10001"/>
        <dbReference type="ChEBI" id="CHEBI:15378"/>
        <dbReference type="ChEBI" id="CHEBI:16526"/>
        <dbReference type="ChEBI" id="CHEBI:17640"/>
        <dbReference type="ChEBI" id="CHEBI:33737"/>
        <dbReference type="ChEBI" id="CHEBI:33738"/>
        <dbReference type="ChEBI" id="CHEBI:57271"/>
        <dbReference type="ChEBI" id="CHEBI:57287"/>
        <dbReference type="EC" id="1.2.7.8"/>
    </reaction>
</comment>
<dbReference type="GO" id="GO:0051539">
    <property type="term" value="F:4 iron, 4 sulfur cluster binding"/>
    <property type="evidence" value="ECO:0007669"/>
    <property type="project" value="UniProtKB-UniRule"/>
</dbReference>
<dbReference type="InterPro" id="IPR002880">
    <property type="entry name" value="Pyrv_Fd/Flavodoxin_OxRdtase_N"/>
</dbReference>
<dbReference type="GO" id="GO:0046872">
    <property type="term" value="F:metal ion binding"/>
    <property type="evidence" value="ECO:0007669"/>
    <property type="project" value="UniProtKB-UniRule"/>
</dbReference>
<dbReference type="CDD" id="cd02008">
    <property type="entry name" value="TPP_IOR_alpha"/>
    <property type="match status" value="1"/>
</dbReference>
<dbReference type="PANTHER" id="PTHR43710">
    <property type="entry name" value="2-HYDROXYACYL-COA LYASE"/>
    <property type="match status" value="1"/>
</dbReference>
<keyword evidence="1 3" id="KW-0479">Metal-binding</keyword>